<dbReference type="GO" id="GO:0016887">
    <property type="term" value="F:ATP hydrolysis activity"/>
    <property type="evidence" value="ECO:0007669"/>
    <property type="project" value="InterPro"/>
</dbReference>
<feature type="domain" description="ABC transporter" evidence="4">
    <location>
        <begin position="3"/>
        <end position="228"/>
    </location>
</feature>
<dbReference type="PANTHER" id="PTHR24220:SF611">
    <property type="entry name" value="ATP-BINDING COMPONENT OF ABC TRANSPORTER-RELATED"/>
    <property type="match status" value="1"/>
</dbReference>
<dbReference type="HOGENOM" id="CLU_000604_1_22_6"/>
<dbReference type="GO" id="GO:0005886">
    <property type="term" value="C:plasma membrane"/>
    <property type="evidence" value="ECO:0007669"/>
    <property type="project" value="TreeGrafter"/>
</dbReference>
<keyword evidence="3" id="KW-0067">ATP-binding</keyword>
<evidence type="ECO:0000313" key="6">
    <source>
        <dbReference type="Proteomes" id="UP000002964"/>
    </source>
</evidence>
<evidence type="ECO:0000313" key="5">
    <source>
        <dbReference type="EMBL" id="EIC19361.1"/>
    </source>
</evidence>
<dbReference type="Pfam" id="PF00005">
    <property type="entry name" value="ABC_tran"/>
    <property type="match status" value="1"/>
</dbReference>
<dbReference type="OrthoDB" id="9802264at2"/>
<name>H8Z8F6_9GAMM</name>
<dbReference type="InterPro" id="IPR017911">
    <property type="entry name" value="MacB-like_ATP-bd"/>
</dbReference>
<dbReference type="GO" id="GO:0005524">
    <property type="term" value="F:ATP binding"/>
    <property type="evidence" value="ECO:0007669"/>
    <property type="project" value="UniProtKB-KW"/>
</dbReference>
<dbReference type="InterPro" id="IPR003439">
    <property type="entry name" value="ABC_transporter-like_ATP-bd"/>
</dbReference>
<evidence type="ECO:0000256" key="2">
    <source>
        <dbReference type="ARBA" id="ARBA00022741"/>
    </source>
</evidence>
<evidence type="ECO:0000256" key="3">
    <source>
        <dbReference type="ARBA" id="ARBA00022840"/>
    </source>
</evidence>
<proteinExistence type="predicted"/>
<evidence type="ECO:0000259" key="4">
    <source>
        <dbReference type="PROSITE" id="PS50893"/>
    </source>
</evidence>
<dbReference type="InterPro" id="IPR003593">
    <property type="entry name" value="AAA+_ATPase"/>
</dbReference>
<evidence type="ECO:0000256" key="1">
    <source>
        <dbReference type="ARBA" id="ARBA00022448"/>
    </source>
</evidence>
<dbReference type="eggNOG" id="COG1136">
    <property type="taxonomic scope" value="Bacteria"/>
</dbReference>
<accession>H8Z8F6</accession>
<dbReference type="CDD" id="cd03255">
    <property type="entry name" value="ABC_MJ0796_LolCDE_FtsE"/>
    <property type="match status" value="1"/>
</dbReference>
<dbReference type="EMBL" id="JH603171">
    <property type="protein sequence ID" value="EIC19361.1"/>
    <property type="molecule type" value="Genomic_DNA"/>
</dbReference>
<dbReference type="InterPro" id="IPR015854">
    <property type="entry name" value="ABC_transpr_LolD-like"/>
</dbReference>
<sequence>MIVDIQNLEFRWQPDDPPVLRIPALQLAAGEHLFVQGPSGSGKSTLLGLLAGVTTASSGSVRVLDRALEQLGRVERDHFRADHVGYIFQLFNLLPFLSVMDNVLLPCRFSRRRRERARQSAGTLAGEARRLLGQLDLDHPQLHGRAVTTLSVGQQQRVAAARALMGAPELVIADEPTSALDAHRREAFIRLLFDECRRVGATLVFVSHDAALEPLFDRSLTLSGDQQAVAA</sequence>
<organism evidence="5 6">
    <name type="scientific">Thiorhodovibrio frisius</name>
    <dbReference type="NCBI Taxonomy" id="631362"/>
    <lineage>
        <taxon>Bacteria</taxon>
        <taxon>Pseudomonadati</taxon>
        <taxon>Pseudomonadota</taxon>
        <taxon>Gammaproteobacteria</taxon>
        <taxon>Chromatiales</taxon>
        <taxon>Chromatiaceae</taxon>
        <taxon>Thiorhodovibrio</taxon>
    </lineage>
</organism>
<keyword evidence="6" id="KW-1185">Reference proteome</keyword>
<dbReference type="GO" id="GO:0022857">
    <property type="term" value="F:transmembrane transporter activity"/>
    <property type="evidence" value="ECO:0007669"/>
    <property type="project" value="TreeGrafter"/>
</dbReference>
<dbReference type="PROSITE" id="PS50893">
    <property type="entry name" value="ABC_TRANSPORTER_2"/>
    <property type="match status" value="1"/>
</dbReference>
<dbReference type="InterPro" id="IPR027417">
    <property type="entry name" value="P-loop_NTPase"/>
</dbReference>
<dbReference type="AlphaFoldDB" id="H8Z8F6"/>
<dbReference type="SUPFAM" id="SSF52540">
    <property type="entry name" value="P-loop containing nucleoside triphosphate hydrolases"/>
    <property type="match status" value="1"/>
</dbReference>
<dbReference type="SMART" id="SM00382">
    <property type="entry name" value="AAA"/>
    <property type="match status" value="1"/>
</dbReference>
<keyword evidence="1" id="KW-0813">Transport</keyword>
<reference evidence="5 6" key="2">
    <citation type="submission" date="2011-11" db="EMBL/GenBank/DDBJ databases">
        <authorList>
            <consortium name="US DOE Joint Genome Institute"/>
            <person name="Lucas S."/>
            <person name="Han J."/>
            <person name="Lapidus A."/>
            <person name="Cheng J.-F."/>
            <person name="Goodwin L."/>
            <person name="Pitluck S."/>
            <person name="Peters L."/>
            <person name="Ovchinnikova G."/>
            <person name="Zhang X."/>
            <person name="Detter J.C."/>
            <person name="Han C."/>
            <person name="Tapia R."/>
            <person name="Land M."/>
            <person name="Hauser L."/>
            <person name="Kyrpides N."/>
            <person name="Ivanova N."/>
            <person name="Pagani I."/>
            <person name="Vogl K."/>
            <person name="Liu Z."/>
            <person name="Overmann J."/>
            <person name="Frigaard N.-U."/>
            <person name="Bryant D."/>
            <person name="Woyke T."/>
        </authorList>
    </citation>
    <scope>NUCLEOTIDE SEQUENCE [LARGE SCALE GENOMIC DNA]</scope>
    <source>
        <strain evidence="5 6">970</strain>
    </source>
</reference>
<gene>
    <name evidence="5" type="ORF">Thi970DRAFT_04878</name>
</gene>
<dbReference type="PANTHER" id="PTHR24220">
    <property type="entry name" value="IMPORT ATP-BINDING PROTEIN"/>
    <property type="match status" value="1"/>
</dbReference>
<protein>
    <submittedName>
        <fullName evidence="5">ABC-type antimicrobial peptide transport system, ATPase component</fullName>
    </submittedName>
</protein>
<reference evidence="6" key="1">
    <citation type="submission" date="2011-06" db="EMBL/GenBank/DDBJ databases">
        <authorList>
            <consortium name="US DOE Joint Genome Institute (JGI-PGF)"/>
            <person name="Lucas S."/>
            <person name="Han J."/>
            <person name="Lapidus A."/>
            <person name="Cheng J.-F."/>
            <person name="Goodwin L."/>
            <person name="Pitluck S."/>
            <person name="Peters L."/>
            <person name="Land M.L."/>
            <person name="Hauser L."/>
            <person name="Vogl K."/>
            <person name="Liu Z."/>
            <person name="Overmann J."/>
            <person name="Frigaard N.-U."/>
            <person name="Bryant D.A."/>
            <person name="Woyke T.J."/>
        </authorList>
    </citation>
    <scope>NUCLEOTIDE SEQUENCE [LARGE SCALE GENOMIC DNA]</scope>
    <source>
        <strain evidence="6">970</strain>
    </source>
</reference>
<dbReference type="STRING" id="631362.Thi970DRAFT_04878"/>
<dbReference type="Gene3D" id="3.40.50.300">
    <property type="entry name" value="P-loop containing nucleotide triphosphate hydrolases"/>
    <property type="match status" value="1"/>
</dbReference>
<dbReference type="RefSeq" id="WP_009151590.1">
    <property type="nucleotide sequence ID" value="NZ_CP121471.1"/>
</dbReference>
<keyword evidence="2" id="KW-0547">Nucleotide-binding</keyword>
<dbReference type="Proteomes" id="UP000002964">
    <property type="component" value="Unassembled WGS sequence"/>
</dbReference>